<dbReference type="EMBL" id="VFNV01000001">
    <property type="protein sequence ID" value="TQK75640.1"/>
    <property type="molecule type" value="Genomic_DNA"/>
</dbReference>
<evidence type="ECO:0000313" key="2">
    <source>
        <dbReference type="EMBL" id="TQK75640.1"/>
    </source>
</evidence>
<name>A0A542SLY3_9MICO</name>
<organism evidence="2 3">
    <name type="scientific">Rarobacter incanus</name>
    <dbReference type="NCBI Taxonomy" id="153494"/>
    <lineage>
        <taxon>Bacteria</taxon>
        <taxon>Bacillati</taxon>
        <taxon>Actinomycetota</taxon>
        <taxon>Actinomycetes</taxon>
        <taxon>Micrococcales</taxon>
        <taxon>Rarobacteraceae</taxon>
        <taxon>Rarobacter</taxon>
    </lineage>
</organism>
<sequence length="90" mass="9522">MSQDSHKAVSTQDRFAIEQPFELPDDQPNHNEGRTLAAWFAMLGIVLGAIVATLGVCLGQYVIIAVGAAVVVAALLGGYFLRLAGQGQPR</sequence>
<proteinExistence type="predicted"/>
<keyword evidence="1" id="KW-1133">Transmembrane helix</keyword>
<accession>A0A542SLY3</accession>
<dbReference type="Proteomes" id="UP000316181">
    <property type="component" value="Unassembled WGS sequence"/>
</dbReference>
<keyword evidence="1" id="KW-0812">Transmembrane</keyword>
<gene>
    <name evidence="2" type="ORF">FB389_0271</name>
</gene>
<keyword evidence="3" id="KW-1185">Reference proteome</keyword>
<feature type="transmembrane region" description="Helical" evidence="1">
    <location>
        <begin position="61"/>
        <end position="81"/>
    </location>
</feature>
<reference evidence="2 3" key="1">
    <citation type="submission" date="2019-06" db="EMBL/GenBank/DDBJ databases">
        <title>Sequencing the genomes of 1000 actinobacteria strains.</title>
        <authorList>
            <person name="Klenk H.-P."/>
        </authorList>
    </citation>
    <scope>NUCLEOTIDE SEQUENCE [LARGE SCALE GENOMIC DNA]</scope>
    <source>
        <strain evidence="2 3">DSM 10596</strain>
    </source>
</reference>
<keyword evidence="1" id="KW-0472">Membrane</keyword>
<dbReference type="AlphaFoldDB" id="A0A542SLY3"/>
<feature type="transmembrane region" description="Helical" evidence="1">
    <location>
        <begin position="36"/>
        <end position="55"/>
    </location>
</feature>
<dbReference type="NCBIfam" id="NF041681">
    <property type="entry name" value="HGxxPAAW"/>
    <property type="match status" value="1"/>
</dbReference>
<protein>
    <submittedName>
        <fullName evidence="2">Uncharacterized protein</fullName>
    </submittedName>
</protein>
<dbReference type="RefSeq" id="WP_246043461.1">
    <property type="nucleotide sequence ID" value="NZ_BAAATB010000003.1"/>
</dbReference>
<comment type="caution">
    <text evidence="2">The sequence shown here is derived from an EMBL/GenBank/DDBJ whole genome shotgun (WGS) entry which is preliminary data.</text>
</comment>
<evidence type="ECO:0000256" key="1">
    <source>
        <dbReference type="SAM" id="Phobius"/>
    </source>
</evidence>
<evidence type="ECO:0000313" key="3">
    <source>
        <dbReference type="Proteomes" id="UP000316181"/>
    </source>
</evidence>